<comment type="catalytic activity">
    <reaction evidence="10">
        <text>L-seryl-[protein] + ATP = O-phospho-L-seryl-[protein] + ADP + H(+)</text>
        <dbReference type="Rhea" id="RHEA:17989"/>
        <dbReference type="Rhea" id="RHEA-COMP:9863"/>
        <dbReference type="Rhea" id="RHEA-COMP:11604"/>
        <dbReference type="ChEBI" id="CHEBI:15378"/>
        <dbReference type="ChEBI" id="CHEBI:29999"/>
        <dbReference type="ChEBI" id="CHEBI:30616"/>
        <dbReference type="ChEBI" id="CHEBI:83421"/>
        <dbReference type="ChEBI" id="CHEBI:456216"/>
        <dbReference type="EC" id="2.7.11.22"/>
    </reaction>
</comment>
<proteinExistence type="inferred from homology"/>
<dbReference type="InterPro" id="IPR000719">
    <property type="entry name" value="Prot_kinase_dom"/>
</dbReference>
<feature type="region of interest" description="Disordered" evidence="13">
    <location>
        <begin position="968"/>
        <end position="1020"/>
    </location>
</feature>
<dbReference type="GO" id="GO:0030332">
    <property type="term" value="F:cyclin binding"/>
    <property type="evidence" value="ECO:0007669"/>
    <property type="project" value="TreeGrafter"/>
</dbReference>
<evidence type="ECO:0000256" key="9">
    <source>
        <dbReference type="ARBA" id="ARBA00047811"/>
    </source>
</evidence>
<keyword evidence="5 12" id="KW-0547">Nucleotide-binding</keyword>
<comment type="catalytic activity">
    <reaction evidence="9">
        <text>L-threonyl-[protein] + ATP = O-phospho-L-threonyl-[protein] + ADP + H(+)</text>
        <dbReference type="Rhea" id="RHEA:46608"/>
        <dbReference type="Rhea" id="RHEA-COMP:11060"/>
        <dbReference type="Rhea" id="RHEA-COMP:11605"/>
        <dbReference type="ChEBI" id="CHEBI:15378"/>
        <dbReference type="ChEBI" id="CHEBI:30013"/>
        <dbReference type="ChEBI" id="CHEBI:30616"/>
        <dbReference type="ChEBI" id="CHEBI:61977"/>
        <dbReference type="ChEBI" id="CHEBI:456216"/>
        <dbReference type="EC" id="2.7.11.22"/>
    </reaction>
</comment>
<keyword evidence="8" id="KW-0539">Nucleus</keyword>
<dbReference type="Proteomes" id="UP000078046">
    <property type="component" value="Unassembled WGS sequence"/>
</dbReference>
<dbReference type="InterPro" id="IPR050108">
    <property type="entry name" value="CDK"/>
</dbReference>
<feature type="compositionally biased region" description="Basic and acidic residues" evidence="13">
    <location>
        <begin position="268"/>
        <end position="280"/>
    </location>
</feature>
<dbReference type="Gene3D" id="1.10.510.10">
    <property type="entry name" value="Transferase(Phosphotransferase) domain 1"/>
    <property type="match status" value="1"/>
</dbReference>
<dbReference type="Gene3D" id="3.30.200.20">
    <property type="entry name" value="Phosphorylase Kinase, domain 1"/>
    <property type="match status" value="1"/>
</dbReference>
<evidence type="ECO:0000256" key="5">
    <source>
        <dbReference type="ARBA" id="ARBA00022741"/>
    </source>
</evidence>
<evidence type="ECO:0000256" key="2">
    <source>
        <dbReference type="ARBA" id="ARBA00006485"/>
    </source>
</evidence>
<dbReference type="Pfam" id="PF00069">
    <property type="entry name" value="Pkinase"/>
    <property type="match status" value="2"/>
</dbReference>
<dbReference type="FunFam" id="1.10.510.10:FF:000415">
    <property type="entry name" value="CMGC/CDK/CRK7 protein kinase, variant"/>
    <property type="match status" value="1"/>
</dbReference>
<dbReference type="EMBL" id="LWCA01000796">
    <property type="protein sequence ID" value="OAF66907.1"/>
    <property type="molecule type" value="Genomic_DNA"/>
</dbReference>
<dbReference type="GO" id="GO:0032968">
    <property type="term" value="P:positive regulation of transcription elongation by RNA polymerase II"/>
    <property type="evidence" value="ECO:0007669"/>
    <property type="project" value="TreeGrafter"/>
</dbReference>
<evidence type="ECO:0000313" key="16">
    <source>
        <dbReference type="Proteomes" id="UP000078046"/>
    </source>
</evidence>
<evidence type="ECO:0000256" key="7">
    <source>
        <dbReference type="ARBA" id="ARBA00022840"/>
    </source>
</evidence>
<dbReference type="InterPro" id="IPR011009">
    <property type="entry name" value="Kinase-like_dom_sf"/>
</dbReference>
<sequence length="1020" mass="117802">MTKKYSNDSLNRKLASEYKQVFQEGSSMRDRPKSTVQAMHTASEKKIKSFSLKRPIVGDYESLESSIEDEPSVQSKKMKHKFNSSDDGMIESDDSYRRKRHRRNKEHVQHYRIHRKHNHHQKSPEPRSMSKRHMHVPCERYKSNKYQHRKFKKYNHNNSRKICHYSPDSDEMVRSISSKVSKNMRSMSKEDFSSQSDNQLSGNSSVYNVYRRNSKSPSQESIRNCRSKRNRRRERYERHERASKSRLKTKKKSDSHVTMHSTTLGSFIKREESAEVDLKNEPPPLPNDSPPLPNEPPLDSKYVQNKPPPNVSDNNFLPPPPPFNVTINSVSNTFISATNKQSKHSRKYSPSVALSNKSNIYSLPLPPGSELQDVRHKDATHAPIESQIKKASSSERKKRKQLAMRKMNPVVNVDWGDRSIDAFVITEQIGEGTYGQVYKATDLQTGEIRALKKIRLENEKEGFPITAIREIRILKKLNHENIVQLSEMITDKSTAEEFIYDKDANITIDAVTIKLYVTIITLYKRYTFEDKYPVKYDLGGIRANGKRKSKRITFLDGLKKHQDCEPYQTGKTTRIFIKGSFYLVFEYMDHDLLGLLESGMVNFNDMQIASIMKQILVGLDYCHKFNYLHRDLKCSNILLNNNGTVKLADFGLARLYDSDHKRRYTNKVITLWYRPPELLFGQEYYNKAIDIWSCGCILGELYSKRPIFQANIEIQQLELICKLCGTPTPADWTGMEQLPGFITVCPKIMYKRKLREKFAYIPTDALDAMDKMLSMDPSRRGTTEDILKFPVFKNIIATNQIKLNLPVKENCRELWSKMRKKGDAKPKIQIKEKPILNTNLQKISPMGELGAALKNMSQSKLHSTDALVDTTLSEQQQQEAIQYLFKSATNMDNLDIKSLARVLNITYTPSSENAIRKSIEPILNKLSKSKVNDLNTPKSQCTRSTPDNKSANSSSKTIVIDYQNQNSKSESQDYSFNYLPPESETYSQPYKSLSPLISIRKTRRSDSHKDNPSDNFRNIW</sequence>
<dbReference type="FunFam" id="3.30.200.20:FF:000074">
    <property type="entry name" value="cyclin-dependent kinase 12 isoform X2"/>
    <property type="match status" value="1"/>
</dbReference>
<feature type="compositionally biased region" description="Basic residues" evidence="13">
    <location>
        <begin position="97"/>
        <end position="121"/>
    </location>
</feature>
<feature type="domain" description="Protein kinase" evidence="14">
    <location>
        <begin position="423"/>
        <end position="792"/>
    </location>
</feature>
<comment type="caution">
    <text evidence="15">The sequence shown here is derived from an EMBL/GenBank/DDBJ whole genome shotgun (WGS) entry which is preliminary data.</text>
</comment>
<dbReference type="PROSITE" id="PS00107">
    <property type="entry name" value="PROTEIN_KINASE_ATP"/>
    <property type="match status" value="1"/>
</dbReference>
<evidence type="ECO:0000256" key="12">
    <source>
        <dbReference type="PROSITE-ProRule" id="PRU10141"/>
    </source>
</evidence>
<feature type="region of interest" description="Disordered" evidence="13">
    <location>
        <begin position="63"/>
        <end position="311"/>
    </location>
</feature>
<keyword evidence="4" id="KW-0808">Transferase</keyword>
<dbReference type="OrthoDB" id="28397at2759"/>
<feature type="compositionally biased region" description="Basic and acidic residues" evidence="13">
    <location>
        <begin position="234"/>
        <end position="243"/>
    </location>
</feature>
<dbReference type="AlphaFoldDB" id="A0A177AY07"/>
<dbReference type="GO" id="GO:0005524">
    <property type="term" value="F:ATP binding"/>
    <property type="evidence" value="ECO:0007669"/>
    <property type="project" value="UniProtKB-UniRule"/>
</dbReference>
<dbReference type="GO" id="GO:0004693">
    <property type="term" value="F:cyclin-dependent protein serine/threonine kinase activity"/>
    <property type="evidence" value="ECO:0007669"/>
    <property type="project" value="UniProtKB-EC"/>
</dbReference>
<dbReference type="PROSITE" id="PS00108">
    <property type="entry name" value="PROTEIN_KINASE_ST"/>
    <property type="match status" value="1"/>
</dbReference>
<dbReference type="SUPFAM" id="SSF56112">
    <property type="entry name" value="Protein kinase-like (PK-like)"/>
    <property type="match status" value="1"/>
</dbReference>
<organism evidence="15 16">
    <name type="scientific">Intoshia linei</name>
    <dbReference type="NCBI Taxonomy" id="1819745"/>
    <lineage>
        <taxon>Eukaryota</taxon>
        <taxon>Metazoa</taxon>
        <taxon>Spiralia</taxon>
        <taxon>Lophotrochozoa</taxon>
        <taxon>Mesozoa</taxon>
        <taxon>Orthonectida</taxon>
        <taxon>Rhopaluridae</taxon>
        <taxon>Intoshia</taxon>
    </lineage>
</organism>
<keyword evidence="16" id="KW-1185">Reference proteome</keyword>
<dbReference type="PANTHER" id="PTHR24056">
    <property type="entry name" value="CELL DIVISION PROTEIN KINASE"/>
    <property type="match status" value="1"/>
</dbReference>
<reference evidence="15 16" key="1">
    <citation type="submission" date="2016-04" db="EMBL/GenBank/DDBJ databases">
        <title>The genome of Intoshia linei affirms orthonectids as highly simplified spiralians.</title>
        <authorList>
            <person name="Mikhailov K.V."/>
            <person name="Slusarev G.S."/>
            <person name="Nikitin M.A."/>
            <person name="Logacheva M.D."/>
            <person name="Penin A."/>
            <person name="Aleoshin V."/>
            <person name="Panchin Y.V."/>
        </authorList>
    </citation>
    <scope>NUCLEOTIDE SEQUENCE [LARGE SCALE GENOMIC DNA]</scope>
    <source>
        <strain evidence="15">Intl2013</strain>
        <tissue evidence="15">Whole animal</tissue>
    </source>
</reference>
<evidence type="ECO:0000256" key="1">
    <source>
        <dbReference type="ARBA" id="ARBA00004123"/>
    </source>
</evidence>
<dbReference type="PROSITE" id="PS50011">
    <property type="entry name" value="PROTEIN_KINASE_DOM"/>
    <property type="match status" value="1"/>
</dbReference>
<keyword evidence="7 12" id="KW-0067">ATP-binding</keyword>
<dbReference type="GO" id="GO:0008024">
    <property type="term" value="C:cyclin/CDK positive transcription elongation factor complex"/>
    <property type="evidence" value="ECO:0007669"/>
    <property type="project" value="TreeGrafter"/>
</dbReference>
<feature type="region of interest" description="Disordered" evidence="13">
    <location>
        <begin position="377"/>
        <end position="403"/>
    </location>
</feature>
<keyword evidence="3" id="KW-0723">Serine/threonine-protein kinase</keyword>
<comment type="similarity">
    <text evidence="2">Belongs to the protein kinase superfamily. CMGC Ser/Thr protein kinase family. CDC2/CDKX subfamily.</text>
</comment>
<name>A0A177AY07_9BILA</name>
<keyword evidence="6" id="KW-0418">Kinase</keyword>
<evidence type="ECO:0000256" key="10">
    <source>
        <dbReference type="ARBA" id="ARBA00048367"/>
    </source>
</evidence>
<feature type="compositionally biased region" description="Polar residues" evidence="13">
    <location>
        <begin position="175"/>
        <end position="186"/>
    </location>
</feature>
<evidence type="ECO:0000313" key="15">
    <source>
        <dbReference type="EMBL" id="OAF66907.1"/>
    </source>
</evidence>
<feature type="compositionally biased region" description="Pro residues" evidence="13">
    <location>
        <begin position="281"/>
        <end position="296"/>
    </location>
</feature>
<evidence type="ECO:0000256" key="8">
    <source>
        <dbReference type="ARBA" id="ARBA00023242"/>
    </source>
</evidence>
<dbReference type="GO" id="GO:0008353">
    <property type="term" value="F:RNA polymerase II CTD heptapeptide repeat kinase activity"/>
    <property type="evidence" value="ECO:0007669"/>
    <property type="project" value="UniProtKB-EC"/>
</dbReference>
<evidence type="ECO:0000256" key="3">
    <source>
        <dbReference type="ARBA" id="ARBA00022527"/>
    </source>
</evidence>
<comment type="subcellular location">
    <subcellularLocation>
        <location evidence="1">Nucleus</location>
    </subcellularLocation>
</comment>
<evidence type="ECO:0000259" key="14">
    <source>
        <dbReference type="PROSITE" id="PS50011"/>
    </source>
</evidence>
<comment type="catalytic activity">
    <reaction evidence="11">
        <text>[DNA-directed RNA polymerase] + ATP = phospho-[DNA-directed RNA polymerase] + ADP + H(+)</text>
        <dbReference type="Rhea" id="RHEA:10216"/>
        <dbReference type="Rhea" id="RHEA-COMP:11321"/>
        <dbReference type="Rhea" id="RHEA-COMP:11322"/>
        <dbReference type="ChEBI" id="CHEBI:15378"/>
        <dbReference type="ChEBI" id="CHEBI:30616"/>
        <dbReference type="ChEBI" id="CHEBI:43176"/>
        <dbReference type="ChEBI" id="CHEBI:68546"/>
        <dbReference type="ChEBI" id="CHEBI:456216"/>
        <dbReference type="EC" id="2.7.11.23"/>
    </reaction>
</comment>
<feature type="binding site" evidence="12">
    <location>
        <position position="452"/>
    </location>
    <ligand>
        <name>ATP</name>
        <dbReference type="ChEBI" id="CHEBI:30616"/>
    </ligand>
</feature>
<dbReference type="SMART" id="SM00220">
    <property type="entry name" value="S_TKc"/>
    <property type="match status" value="1"/>
</dbReference>
<evidence type="ECO:0000256" key="11">
    <source>
        <dbReference type="ARBA" id="ARBA00049280"/>
    </source>
</evidence>
<dbReference type="InterPro" id="IPR008271">
    <property type="entry name" value="Ser/Thr_kinase_AS"/>
</dbReference>
<feature type="region of interest" description="Disordered" evidence="13">
    <location>
        <begin position="930"/>
        <end position="956"/>
    </location>
</feature>
<dbReference type="InterPro" id="IPR017441">
    <property type="entry name" value="Protein_kinase_ATP_BS"/>
</dbReference>
<feature type="compositionally biased region" description="Polar residues" evidence="13">
    <location>
        <begin position="193"/>
        <end position="207"/>
    </location>
</feature>
<dbReference type="PANTHER" id="PTHR24056:SF546">
    <property type="entry name" value="CYCLIN-DEPENDENT KINASE 12"/>
    <property type="match status" value="1"/>
</dbReference>
<evidence type="ECO:0000256" key="13">
    <source>
        <dbReference type="SAM" id="MobiDB-lite"/>
    </source>
</evidence>
<feature type="compositionally biased region" description="Polar residues" evidence="13">
    <location>
        <begin position="932"/>
        <end position="956"/>
    </location>
</feature>
<gene>
    <name evidence="15" type="ORF">A3Q56_05368</name>
</gene>
<feature type="compositionally biased region" description="Basic residues" evidence="13">
    <location>
        <begin position="143"/>
        <end position="163"/>
    </location>
</feature>
<evidence type="ECO:0000256" key="4">
    <source>
        <dbReference type="ARBA" id="ARBA00022679"/>
    </source>
</evidence>
<protein>
    <recommendedName>
        <fullName evidence="14">Protein kinase domain-containing protein</fullName>
    </recommendedName>
</protein>
<evidence type="ECO:0000256" key="6">
    <source>
        <dbReference type="ARBA" id="ARBA00022777"/>
    </source>
</evidence>
<accession>A0A177AY07</accession>